<dbReference type="AlphaFoldDB" id="A0A923RZF9"/>
<gene>
    <name evidence="1" type="ORF">H8S45_12410</name>
</gene>
<proteinExistence type="predicted"/>
<dbReference type="Proteomes" id="UP000606499">
    <property type="component" value="Unassembled WGS sequence"/>
</dbReference>
<evidence type="ECO:0000313" key="1">
    <source>
        <dbReference type="EMBL" id="MBC5726255.1"/>
    </source>
</evidence>
<name>A0A923RZF9_9FIRM</name>
<accession>A0A923RZF9</accession>
<keyword evidence="2" id="KW-1185">Reference proteome</keyword>
<organism evidence="1 2">
    <name type="scientific">Agathobaculum faecis</name>
    <dbReference type="NCBI Taxonomy" id="2763013"/>
    <lineage>
        <taxon>Bacteria</taxon>
        <taxon>Bacillati</taxon>
        <taxon>Bacillota</taxon>
        <taxon>Clostridia</taxon>
        <taxon>Eubacteriales</taxon>
        <taxon>Butyricicoccaceae</taxon>
        <taxon>Agathobaculum</taxon>
    </lineage>
</organism>
<dbReference type="RefSeq" id="WP_054327932.1">
    <property type="nucleotide sequence ID" value="NZ_JACOPL010000013.1"/>
</dbReference>
<sequence>MERTELVEEIVRRVTARLHELEGAEQADPSESKQGLLILTQAHGTACHSVLESEAVRRKWRVDCALQREYDVELADYDAVLLGDLSCGALDRIASGVGDCAFTRLAVQAILAGKKVYILAEGVELYRYRESAPAVYYKMLQQKLDFLQASGAVLCTQTDVGQLLTEKQPAAKLQVPPAEASNAKEKTLAKRVLTERDLIDAEKQGVACIRVGAGCIITALAKDLAAGRGITIIKGQD</sequence>
<reference evidence="1" key="1">
    <citation type="submission" date="2020-08" db="EMBL/GenBank/DDBJ databases">
        <title>Genome public.</title>
        <authorList>
            <person name="Liu C."/>
            <person name="Sun Q."/>
        </authorList>
    </citation>
    <scope>NUCLEOTIDE SEQUENCE</scope>
    <source>
        <strain evidence="1">NSJ-28</strain>
    </source>
</reference>
<evidence type="ECO:0008006" key="3">
    <source>
        <dbReference type="Google" id="ProtNLM"/>
    </source>
</evidence>
<dbReference type="EMBL" id="JACOPL010000013">
    <property type="protein sequence ID" value="MBC5726255.1"/>
    <property type="molecule type" value="Genomic_DNA"/>
</dbReference>
<protein>
    <recommendedName>
        <fullName evidence="3">Ethanolamine utilization protein</fullName>
    </recommendedName>
</protein>
<evidence type="ECO:0000313" key="2">
    <source>
        <dbReference type="Proteomes" id="UP000606499"/>
    </source>
</evidence>
<comment type="caution">
    <text evidence="1">The sequence shown here is derived from an EMBL/GenBank/DDBJ whole genome shotgun (WGS) entry which is preliminary data.</text>
</comment>